<gene>
    <name evidence="1" type="ORF">P3T76_011336</name>
</gene>
<dbReference type="CDD" id="cd14686">
    <property type="entry name" value="bZIP"/>
    <property type="match status" value="1"/>
</dbReference>
<reference evidence="1" key="1">
    <citation type="submission" date="2023-08" db="EMBL/GenBank/DDBJ databases">
        <title>Reference Genome Resource for the Citrus Pathogen Phytophthora citrophthora.</title>
        <authorList>
            <person name="Moller H."/>
            <person name="Coetzee B."/>
            <person name="Rose L.J."/>
            <person name="Van Niekerk J.M."/>
        </authorList>
    </citation>
    <scope>NUCLEOTIDE SEQUENCE</scope>
    <source>
        <strain evidence="1">STE-U-9442</strain>
    </source>
</reference>
<sequence length="257" mass="29994">MNQDAAELKRSRIKAEIRREQCRTNQARYRNKQRNLQLQLETAVKHLRDELTLLKRQRQKILLAEKTDQSPWTIVTEVFRVLENSFKAPWNLEREEDMQNDTEAKRNLAFLHRTFTADAAVGEVRGIDNVIEQWRRISQYFGESQLQLQRVESVAPGAITATARLRFVATELTLRYMFPHLRDVEPQSKYDIQPSLRDKLLGHHVDCVISVDFLFESENGRVARVEPQIDMMPILAQILKNMSDVAEVWCSNEADTC</sequence>
<comment type="caution">
    <text evidence="1">The sequence shown here is derived from an EMBL/GenBank/DDBJ whole genome shotgun (WGS) entry which is preliminary data.</text>
</comment>
<dbReference type="AlphaFoldDB" id="A0AAD9LEZ3"/>
<evidence type="ECO:0000313" key="2">
    <source>
        <dbReference type="Proteomes" id="UP001259832"/>
    </source>
</evidence>
<accession>A0AAD9LEZ3</accession>
<keyword evidence="2" id="KW-1185">Reference proteome</keyword>
<dbReference type="Proteomes" id="UP001259832">
    <property type="component" value="Unassembled WGS sequence"/>
</dbReference>
<proteinExistence type="predicted"/>
<organism evidence="1 2">
    <name type="scientific">Phytophthora citrophthora</name>
    <dbReference type="NCBI Taxonomy" id="4793"/>
    <lineage>
        <taxon>Eukaryota</taxon>
        <taxon>Sar</taxon>
        <taxon>Stramenopiles</taxon>
        <taxon>Oomycota</taxon>
        <taxon>Peronosporomycetes</taxon>
        <taxon>Peronosporales</taxon>
        <taxon>Peronosporaceae</taxon>
        <taxon>Phytophthora</taxon>
    </lineage>
</organism>
<dbReference type="EMBL" id="JASMQC010000026">
    <property type="protein sequence ID" value="KAK1934133.1"/>
    <property type="molecule type" value="Genomic_DNA"/>
</dbReference>
<name>A0AAD9LEZ3_9STRA</name>
<protein>
    <submittedName>
        <fullName evidence="1">BZIP transcription factor 1</fullName>
    </submittedName>
</protein>
<evidence type="ECO:0000313" key="1">
    <source>
        <dbReference type="EMBL" id="KAK1934133.1"/>
    </source>
</evidence>